<feature type="transmembrane region" description="Helical" evidence="3">
    <location>
        <begin position="102"/>
        <end position="121"/>
    </location>
</feature>
<dbReference type="PIRSF" id="PIRSF016661">
    <property type="entry name" value="BioY"/>
    <property type="match status" value="1"/>
</dbReference>
<feature type="transmembrane region" description="Helical" evidence="3">
    <location>
        <begin position="49"/>
        <end position="70"/>
    </location>
</feature>
<dbReference type="Gene3D" id="1.10.1760.20">
    <property type="match status" value="1"/>
</dbReference>
<name>A0A1H3WU19_9ACTO</name>
<feature type="transmembrane region" description="Helical" evidence="3">
    <location>
        <begin position="77"/>
        <end position="96"/>
    </location>
</feature>
<accession>A0A1H3WU19</accession>
<keyword evidence="2" id="KW-0813">Transport</keyword>
<organism evidence="4 5">
    <name type="scientific">Bowdeniella nasicola</name>
    <dbReference type="NCBI Taxonomy" id="208480"/>
    <lineage>
        <taxon>Bacteria</taxon>
        <taxon>Bacillati</taxon>
        <taxon>Actinomycetota</taxon>
        <taxon>Actinomycetes</taxon>
        <taxon>Actinomycetales</taxon>
        <taxon>Actinomycetaceae</taxon>
        <taxon>Bowdeniella</taxon>
    </lineage>
</organism>
<dbReference type="EMBL" id="FNQV01000003">
    <property type="protein sequence ID" value="SDZ90629.1"/>
    <property type="molecule type" value="Genomic_DNA"/>
</dbReference>
<keyword evidence="2" id="KW-1003">Cell membrane</keyword>
<feature type="transmembrane region" description="Helical" evidence="3">
    <location>
        <begin position="174"/>
        <end position="196"/>
    </location>
</feature>
<dbReference type="AlphaFoldDB" id="A0A1H3WU19"/>
<evidence type="ECO:0000256" key="3">
    <source>
        <dbReference type="SAM" id="Phobius"/>
    </source>
</evidence>
<comment type="similarity">
    <text evidence="1 2">Belongs to the BioY family.</text>
</comment>
<keyword evidence="3" id="KW-1133">Transmembrane helix</keyword>
<protein>
    <recommendedName>
        <fullName evidence="2">Biotin transporter</fullName>
    </recommendedName>
</protein>
<dbReference type="Proteomes" id="UP000199288">
    <property type="component" value="Unassembled WGS sequence"/>
</dbReference>
<comment type="subcellular location">
    <subcellularLocation>
        <location evidence="2">Cell membrane</location>
        <topology evidence="2">Multi-pass membrane protein</topology>
    </subcellularLocation>
</comment>
<keyword evidence="2 3" id="KW-0472">Membrane</keyword>
<proteinExistence type="inferred from homology"/>
<dbReference type="InterPro" id="IPR003784">
    <property type="entry name" value="BioY"/>
</dbReference>
<evidence type="ECO:0000256" key="1">
    <source>
        <dbReference type="ARBA" id="ARBA00010692"/>
    </source>
</evidence>
<dbReference type="RefSeq" id="WP_092561653.1">
    <property type="nucleotide sequence ID" value="NZ_FNQV01000003.1"/>
</dbReference>
<reference evidence="5" key="1">
    <citation type="submission" date="2016-10" db="EMBL/GenBank/DDBJ databases">
        <authorList>
            <person name="Varghese N."/>
            <person name="Submissions S."/>
        </authorList>
    </citation>
    <scope>NUCLEOTIDE SEQUENCE [LARGE SCALE GENOMIC DNA]</scope>
    <source>
        <strain evidence="5">KPR-1</strain>
    </source>
</reference>
<dbReference type="OrthoDB" id="1496139at2"/>
<gene>
    <name evidence="4" type="ORF">SAMN02910418_00497</name>
</gene>
<evidence type="ECO:0000256" key="2">
    <source>
        <dbReference type="PIRNR" id="PIRNR016661"/>
    </source>
</evidence>
<sequence length="206" mass="20753">MSTTTYSPVLADVAIPHADSRAGRIARTTGLIVAGITLTALLARVEVPMWPVPITGQTLAVLLVGATLGMKRGAGAMAGYAAAGLAGLPVFAGGAAGPAMVLAPSFGFILGFIPAAALIGYLSERTWDRKPLLAIAGFGLASIIPFLFGVPYMGAVLSAAGTPVTFGLLMEWGVTPFLIGGAIKWAIAAAILPLAWKAIGRPGATA</sequence>
<dbReference type="GO" id="GO:0015225">
    <property type="term" value="F:biotin transmembrane transporter activity"/>
    <property type="evidence" value="ECO:0007669"/>
    <property type="project" value="UniProtKB-UniRule"/>
</dbReference>
<dbReference type="Pfam" id="PF02632">
    <property type="entry name" value="BioY"/>
    <property type="match status" value="1"/>
</dbReference>
<dbReference type="PANTHER" id="PTHR34295:SF1">
    <property type="entry name" value="BIOTIN TRANSPORTER BIOY"/>
    <property type="match status" value="1"/>
</dbReference>
<feature type="transmembrane region" description="Helical" evidence="3">
    <location>
        <begin position="133"/>
        <end position="154"/>
    </location>
</feature>
<evidence type="ECO:0000313" key="4">
    <source>
        <dbReference type="EMBL" id="SDZ90629.1"/>
    </source>
</evidence>
<dbReference type="PANTHER" id="PTHR34295">
    <property type="entry name" value="BIOTIN TRANSPORTER BIOY"/>
    <property type="match status" value="1"/>
</dbReference>
<evidence type="ECO:0000313" key="5">
    <source>
        <dbReference type="Proteomes" id="UP000199288"/>
    </source>
</evidence>
<dbReference type="GO" id="GO:0005886">
    <property type="term" value="C:plasma membrane"/>
    <property type="evidence" value="ECO:0007669"/>
    <property type="project" value="UniProtKB-SubCell"/>
</dbReference>
<keyword evidence="5" id="KW-1185">Reference proteome</keyword>
<keyword evidence="3" id="KW-0812">Transmembrane</keyword>